<proteinExistence type="predicted"/>
<evidence type="ECO:0000256" key="1">
    <source>
        <dbReference type="ARBA" id="ARBA00001974"/>
    </source>
</evidence>
<dbReference type="SUPFAM" id="SSF51905">
    <property type="entry name" value="FAD/NAD(P)-binding domain"/>
    <property type="match status" value="1"/>
</dbReference>
<protein>
    <submittedName>
        <fullName evidence="6">2-polyprenyl-6-methoxyphenol hydroxylase-like FAD-dependent oxidoreductase</fullName>
    </submittedName>
</protein>
<evidence type="ECO:0000256" key="4">
    <source>
        <dbReference type="ARBA" id="ARBA00023002"/>
    </source>
</evidence>
<dbReference type="PANTHER" id="PTHR43004:SF19">
    <property type="entry name" value="BINDING MONOOXYGENASE, PUTATIVE (JCVI)-RELATED"/>
    <property type="match status" value="1"/>
</dbReference>
<dbReference type="RefSeq" id="WP_266349337.1">
    <property type="nucleotide sequence ID" value="NZ_JAPKNG010000004.1"/>
</dbReference>
<dbReference type="Gene3D" id="3.40.30.20">
    <property type="match status" value="1"/>
</dbReference>
<keyword evidence="2" id="KW-0285">Flavoprotein</keyword>
<dbReference type="PANTHER" id="PTHR43004">
    <property type="entry name" value="TRK SYSTEM POTASSIUM UPTAKE PROTEIN"/>
    <property type="match status" value="1"/>
</dbReference>
<evidence type="ECO:0000313" key="7">
    <source>
        <dbReference type="Proteomes" id="UP001241603"/>
    </source>
</evidence>
<sequence length="499" mass="52632">MTDRVLVAGAGPVGLTMAMELARYGVPVRVIDKIAGPSDTSRAVAIWPRTLELLDRSGVAGDLVKAGNHVVAANIFSGNSRVGQIKLDGITSPFPFALMAPQYETEGVLRRHLKAHGIEPQFSTELADIAQDKDGVTATLRAGDGTETAERFDWLVACDGSHSVVRHRLGLEFEGDTLGLDWTQGDFHLTGMPIPSSELAIFWHPEGALMFFPMAADRYRIITSLGPSSDVEPVPLDLDAFQKVIDRRGPGGITLTDTVWTSAFRINERQVGSYRSGRIFLAGDAAHVHSPAGGQGMNTGMQDAINLAWKLALVARGISAAPVLLDSYDAERRPVGAEVIQESGRLTKAATLENHALQDVRNFVAHLVLGLAPAQHAIAGMITEVAIGYPQSPLNGPSDGGTAAAVGARVPPAVDEAPYGGADSPRFSLHGTGEGAASLLSQFPALLEPQLRAAKAAGRLTLVRPDGYLAMSAPTEDWQAVANYLAGYAAPTGIAPPPA</sequence>
<dbReference type="Gene3D" id="3.50.50.60">
    <property type="entry name" value="FAD/NAD(P)-binding domain"/>
    <property type="match status" value="1"/>
</dbReference>
<evidence type="ECO:0000256" key="2">
    <source>
        <dbReference type="ARBA" id="ARBA00022630"/>
    </source>
</evidence>
<keyword evidence="7" id="KW-1185">Reference proteome</keyword>
<keyword evidence="4" id="KW-0560">Oxidoreductase</keyword>
<dbReference type="Pfam" id="PF01494">
    <property type="entry name" value="FAD_binding_3"/>
    <property type="match status" value="1"/>
</dbReference>
<keyword evidence="3" id="KW-0274">FAD</keyword>
<accession>A0ABU0H7X9</accession>
<dbReference type="InterPro" id="IPR038220">
    <property type="entry name" value="PHOX_C_sf"/>
</dbReference>
<gene>
    <name evidence="6" type="ORF">QO014_002808</name>
</gene>
<name>A0ABU0H7X9_9HYPH</name>
<evidence type="ECO:0000313" key="6">
    <source>
        <dbReference type="EMBL" id="MDQ0438413.1"/>
    </source>
</evidence>
<dbReference type="EMBL" id="JAUSVO010000004">
    <property type="protein sequence ID" value="MDQ0438413.1"/>
    <property type="molecule type" value="Genomic_DNA"/>
</dbReference>
<organism evidence="6 7">
    <name type="scientific">Kaistia dalseonensis</name>
    <dbReference type="NCBI Taxonomy" id="410840"/>
    <lineage>
        <taxon>Bacteria</taxon>
        <taxon>Pseudomonadati</taxon>
        <taxon>Pseudomonadota</taxon>
        <taxon>Alphaproteobacteria</taxon>
        <taxon>Hyphomicrobiales</taxon>
        <taxon>Kaistiaceae</taxon>
        <taxon>Kaistia</taxon>
    </lineage>
</organism>
<feature type="domain" description="FAD-binding" evidence="5">
    <location>
        <begin position="4"/>
        <end position="343"/>
    </location>
</feature>
<reference evidence="6 7" key="1">
    <citation type="submission" date="2023-07" db="EMBL/GenBank/DDBJ databases">
        <title>Genomic Encyclopedia of Type Strains, Phase IV (KMG-IV): sequencing the most valuable type-strain genomes for metagenomic binning, comparative biology and taxonomic classification.</title>
        <authorList>
            <person name="Goeker M."/>
        </authorList>
    </citation>
    <scope>NUCLEOTIDE SEQUENCE [LARGE SCALE GENOMIC DNA]</scope>
    <source>
        <strain evidence="6 7">B6-8</strain>
    </source>
</reference>
<evidence type="ECO:0000256" key="3">
    <source>
        <dbReference type="ARBA" id="ARBA00022827"/>
    </source>
</evidence>
<comment type="cofactor">
    <cofactor evidence="1">
        <name>FAD</name>
        <dbReference type="ChEBI" id="CHEBI:57692"/>
    </cofactor>
</comment>
<dbReference type="PRINTS" id="PR00420">
    <property type="entry name" value="RNGMNOXGNASE"/>
</dbReference>
<dbReference type="InterPro" id="IPR036188">
    <property type="entry name" value="FAD/NAD-bd_sf"/>
</dbReference>
<dbReference type="Proteomes" id="UP001241603">
    <property type="component" value="Unassembled WGS sequence"/>
</dbReference>
<dbReference type="InterPro" id="IPR002938">
    <property type="entry name" value="FAD-bd"/>
</dbReference>
<comment type="caution">
    <text evidence="6">The sequence shown here is derived from an EMBL/GenBank/DDBJ whole genome shotgun (WGS) entry which is preliminary data.</text>
</comment>
<dbReference type="Gene3D" id="3.30.70.2450">
    <property type="match status" value="1"/>
</dbReference>
<dbReference type="InterPro" id="IPR050641">
    <property type="entry name" value="RIFMO-like"/>
</dbReference>
<evidence type="ECO:0000259" key="5">
    <source>
        <dbReference type="Pfam" id="PF01494"/>
    </source>
</evidence>